<dbReference type="Proteomes" id="UP000186228">
    <property type="component" value="Unassembled WGS sequence"/>
</dbReference>
<dbReference type="OrthoDB" id="6399456at2"/>
<proteinExistence type="predicted"/>
<evidence type="ECO:0000313" key="2">
    <source>
        <dbReference type="Proteomes" id="UP000186228"/>
    </source>
</evidence>
<accession>A0A1C3VP28</accession>
<name>A0A1C3VP28_9HYPH</name>
<dbReference type="PANTHER" id="PTHR33875:SF2">
    <property type="entry name" value="ACR183CP"/>
    <property type="match status" value="1"/>
</dbReference>
<keyword evidence="2" id="KW-1185">Reference proteome</keyword>
<evidence type="ECO:0000313" key="1">
    <source>
        <dbReference type="EMBL" id="SCB29345.1"/>
    </source>
</evidence>
<dbReference type="PANTHER" id="PTHR33875">
    <property type="entry name" value="OS09G0542200 PROTEIN"/>
    <property type="match status" value="1"/>
</dbReference>
<dbReference type="InterPro" id="IPR036249">
    <property type="entry name" value="Thioredoxin-like_sf"/>
</dbReference>
<sequence>MTNAAWHADPLSWGHGPRIFEIFLEPTCPFSVRAFNKLDAFLAQAGEDKVTVKIRLQSQPWHMYSGVLVRCILAASTLLGGRETARKVMAAIGAHREEFEFAHHAGGPNMDVTPNALIERLERYSGIALKEAFAIPDLDREIKWHCKYARQNGIHVSPTFMIDGLVQADMSSGDEVEAWVKKISAS</sequence>
<dbReference type="STRING" id="52131.GA0061100_10768"/>
<gene>
    <name evidence="1" type="ORF">GA0061100_10768</name>
</gene>
<dbReference type="Gene3D" id="3.40.30.10">
    <property type="entry name" value="Glutaredoxin"/>
    <property type="match status" value="1"/>
</dbReference>
<reference evidence="2" key="1">
    <citation type="submission" date="2016-08" db="EMBL/GenBank/DDBJ databases">
        <authorList>
            <person name="Varghese N."/>
            <person name="Submissions Spin"/>
        </authorList>
    </citation>
    <scope>NUCLEOTIDE SEQUENCE [LARGE SCALE GENOMIC DNA]</scope>
    <source>
        <strain evidence="2">CCBAU 57015</strain>
    </source>
</reference>
<dbReference type="RefSeq" id="WP_075854853.1">
    <property type="nucleotide sequence ID" value="NZ_FMAC01000007.1"/>
</dbReference>
<dbReference type="AlphaFoldDB" id="A0A1C3VP28"/>
<protein>
    <submittedName>
        <fullName evidence="1">Thioredoxin</fullName>
    </submittedName>
</protein>
<organism evidence="1 2">
    <name type="scientific">Rhizobium hainanense</name>
    <dbReference type="NCBI Taxonomy" id="52131"/>
    <lineage>
        <taxon>Bacteria</taxon>
        <taxon>Pseudomonadati</taxon>
        <taxon>Pseudomonadota</taxon>
        <taxon>Alphaproteobacteria</taxon>
        <taxon>Hyphomicrobiales</taxon>
        <taxon>Rhizobiaceae</taxon>
        <taxon>Rhizobium/Agrobacterium group</taxon>
        <taxon>Rhizobium</taxon>
    </lineage>
</organism>
<dbReference type="EMBL" id="FMAC01000007">
    <property type="protein sequence ID" value="SCB29345.1"/>
    <property type="molecule type" value="Genomic_DNA"/>
</dbReference>
<dbReference type="SUPFAM" id="SSF52833">
    <property type="entry name" value="Thioredoxin-like"/>
    <property type="match status" value="1"/>
</dbReference>